<keyword evidence="2" id="KW-1185">Reference proteome</keyword>
<dbReference type="EMBL" id="UYYA01004150">
    <property type="protein sequence ID" value="VDM59970.1"/>
    <property type="molecule type" value="Genomic_DNA"/>
</dbReference>
<dbReference type="STRING" id="334426.A0A0R3PS27"/>
<dbReference type="Proteomes" id="UP000267027">
    <property type="component" value="Unassembled WGS sequence"/>
</dbReference>
<accession>A0A0R3PS27</accession>
<reference evidence="1 2" key="2">
    <citation type="submission" date="2018-11" db="EMBL/GenBank/DDBJ databases">
        <authorList>
            <consortium name="Pathogen Informatics"/>
        </authorList>
    </citation>
    <scope>NUCLEOTIDE SEQUENCE [LARGE SCALE GENOMIC DNA]</scope>
    <source>
        <strain evidence="1 2">Costa Rica</strain>
    </source>
</reference>
<dbReference type="OrthoDB" id="5825090at2759"/>
<dbReference type="WBParaSite" id="ACOC_0000838401-mRNA-1">
    <property type="protein sequence ID" value="ACOC_0000838401-mRNA-1"/>
    <property type="gene ID" value="ACOC_0000838401"/>
</dbReference>
<organism evidence="3">
    <name type="scientific">Angiostrongylus costaricensis</name>
    <name type="common">Nematode worm</name>
    <dbReference type="NCBI Taxonomy" id="334426"/>
    <lineage>
        <taxon>Eukaryota</taxon>
        <taxon>Metazoa</taxon>
        <taxon>Ecdysozoa</taxon>
        <taxon>Nematoda</taxon>
        <taxon>Chromadorea</taxon>
        <taxon>Rhabditida</taxon>
        <taxon>Rhabditina</taxon>
        <taxon>Rhabditomorpha</taxon>
        <taxon>Strongyloidea</taxon>
        <taxon>Metastrongylidae</taxon>
        <taxon>Angiostrongylus</taxon>
    </lineage>
</organism>
<sequence>KSSHSESNVSVVSNLDSDVAKAPTTIDNGEVRLLLLMQYGDRLMDDLMNTFCDRLQAACPRKIDGCLAIQFVLVGARFFFDEEVRVDRPAHQIIFDPDRVHYVVVDYEPKTKLVVLYDSLVEKGSNVTNLVSSISTTSAAKIYLNFCFTR</sequence>
<dbReference type="OMA" id="YISAVVW"/>
<evidence type="ECO:0000313" key="3">
    <source>
        <dbReference type="WBParaSite" id="ACOC_0000838401-mRNA-1"/>
    </source>
</evidence>
<reference evidence="3" key="1">
    <citation type="submission" date="2017-02" db="UniProtKB">
        <authorList>
            <consortium name="WormBaseParasite"/>
        </authorList>
    </citation>
    <scope>IDENTIFICATION</scope>
</reference>
<evidence type="ECO:0000313" key="2">
    <source>
        <dbReference type="Proteomes" id="UP000267027"/>
    </source>
</evidence>
<dbReference type="AlphaFoldDB" id="A0A0R3PS27"/>
<protein>
    <submittedName>
        <fullName evidence="3">FERM domain-containing protein</fullName>
    </submittedName>
</protein>
<name>A0A0R3PS27_ANGCS</name>
<evidence type="ECO:0000313" key="1">
    <source>
        <dbReference type="EMBL" id="VDM59970.1"/>
    </source>
</evidence>
<gene>
    <name evidence="1" type="ORF">ACOC_LOCUS8385</name>
</gene>
<proteinExistence type="predicted"/>